<keyword evidence="2" id="KW-1185">Reference proteome</keyword>
<proteinExistence type="predicted"/>
<dbReference type="InterPro" id="IPR058979">
    <property type="entry name" value="LysC-like"/>
</dbReference>
<dbReference type="AlphaFoldDB" id="A0A2S4LWB1"/>
<accession>A0A2S4LWB1</accession>
<dbReference type="NCBIfam" id="NF038368">
    <property type="entry name" value="P2_Rz1"/>
    <property type="match status" value="1"/>
</dbReference>
<reference evidence="1 2" key="1">
    <citation type="submission" date="2018-01" db="EMBL/GenBank/DDBJ databases">
        <title>Genomic Encyclopedia of Type Strains, Phase III (KMG-III): the genomes of soil and plant-associated and newly described type strains.</title>
        <authorList>
            <person name="Whitman W."/>
        </authorList>
    </citation>
    <scope>NUCLEOTIDE SEQUENCE [LARGE SCALE GENOMIC DNA]</scope>
    <source>
        <strain evidence="1 2">JCM 18070</strain>
    </source>
</reference>
<dbReference type="Pfam" id="PF23793">
    <property type="entry name" value="LysC"/>
    <property type="match status" value="1"/>
</dbReference>
<evidence type="ECO:0000313" key="1">
    <source>
        <dbReference type="EMBL" id="POR46743.1"/>
    </source>
</evidence>
<organism evidence="1 2">
    <name type="scientific">Paraburkholderia eburnea</name>
    <dbReference type="NCBI Taxonomy" id="1189126"/>
    <lineage>
        <taxon>Bacteria</taxon>
        <taxon>Pseudomonadati</taxon>
        <taxon>Pseudomonadota</taxon>
        <taxon>Betaproteobacteria</taxon>
        <taxon>Burkholderiales</taxon>
        <taxon>Burkholderiaceae</taxon>
        <taxon>Paraburkholderia</taxon>
    </lineage>
</organism>
<name>A0A2S4LWB1_9BURK</name>
<evidence type="ECO:0000313" key="2">
    <source>
        <dbReference type="Proteomes" id="UP000237381"/>
    </source>
</evidence>
<gene>
    <name evidence="1" type="ORF">B0G62_12259</name>
</gene>
<dbReference type="EMBL" id="PQGA01000022">
    <property type="protein sequence ID" value="POR46743.1"/>
    <property type="molecule type" value="Genomic_DNA"/>
</dbReference>
<evidence type="ECO:0008006" key="3">
    <source>
        <dbReference type="Google" id="ProtNLM"/>
    </source>
</evidence>
<sequence>MAPTTNGELHDAFETAKGAWAMCAAKVDMIADCQAKAQAKIDAEAAAAKVTP</sequence>
<protein>
    <recommendedName>
        <fullName evidence="3">LysC protein</fullName>
    </recommendedName>
</protein>
<dbReference type="OrthoDB" id="9156577at2"/>
<dbReference type="Proteomes" id="UP000237381">
    <property type="component" value="Unassembled WGS sequence"/>
</dbReference>
<dbReference type="InterPro" id="IPR047737">
    <property type="entry name" value="LysC"/>
</dbReference>
<comment type="caution">
    <text evidence="1">The sequence shown here is derived from an EMBL/GenBank/DDBJ whole genome shotgun (WGS) entry which is preliminary data.</text>
</comment>